<gene>
    <name evidence="4" type="ORF">CAEBREN_09879</name>
</gene>
<feature type="transmembrane region" description="Helical" evidence="1">
    <location>
        <begin position="195"/>
        <end position="224"/>
    </location>
</feature>
<feature type="chain" id="PRO_5003406029" description="Nose resistant-to-fluoxetine protein N-terminal domain-containing protein" evidence="2">
    <location>
        <begin position="18"/>
        <end position="608"/>
    </location>
</feature>
<feature type="domain" description="Nose resistant-to-fluoxetine protein N-terminal" evidence="3">
    <location>
        <begin position="65"/>
        <end position="190"/>
    </location>
</feature>
<accession>G0NMU9</accession>
<dbReference type="Pfam" id="PF20146">
    <property type="entry name" value="NRF"/>
    <property type="match status" value="1"/>
</dbReference>
<keyword evidence="2" id="KW-0732">Signal</keyword>
<dbReference type="GO" id="GO:0016747">
    <property type="term" value="F:acyltransferase activity, transferring groups other than amino-acyl groups"/>
    <property type="evidence" value="ECO:0007669"/>
    <property type="project" value="InterPro"/>
</dbReference>
<evidence type="ECO:0000313" key="4">
    <source>
        <dbReference type="EMBL" id="EGT34333.1"/>
    </source>
</evidence>
<feature type="signal peptide" evidence="2">
    <location>
        <begin position="1"/>
        <end position="17"/>
    </location>
</feature>
<sequence>MKSSFFLLFLTFPFVESQFFLPSGFTSFLSNNLNIPPSVFYKLSPKCVQETGMFLNSLIQSAKVLESCNNKSCLNKLEEHSFALKQFDAFGKIPPGISQWRTISDGSYQACQDVDGMKYPTNYCYLLLVPGKNSTCPDISNLSQEMTDPQNIILKLAVCIPLSCSSDDVATIFDSISSLPLTACETQCVKKEQNLSFWFCAFVLFLTLMTIISLLGTILDYYWVNTDDKDVKFRILCCFSLYSNFKTILSTKTEEGHLKSVNFLNSNTGVSQHICSRTFWVKLLIRRYLRLVPPLMIFIGVFMFSAQFFEGPVMISLFDNMNKQAEKCSDVWWVNLFMMQNFRRPSDNCYPISWYVSADFQCFLLAPLIVIPIMKSQREGLKTTSMLTITSFLATLFAFSYYTLPPFNYALKGMEEYLTFVHQSSFQRISTFIVGIYLGKLLATSQFPSDFLRNHSRKLWILSGIATFLCFYGKLLAVADMGEMEMNPILSAAHHIFHRTLWVFVVSWIIYSCHFDLNLFFSTIVNHSVWQPLGRLNYSVYIIHWWMLYVVMNQSDRSLHFVSHVQVIFTVTIPTVILCVPAALVWSSMFEVPIGRLEKLFLSGYRNV</sequence>
<dbReference type="PANTHER" id="PTHR11161">
    <property type="entry name" value="O-ACYLTRANSFERASE"/>
    <property type="match status" value="1"/>
</dbReference>
<feature type="transmembrane region" description="Helical" evidence="1">
    <location>
        <begin position="459"/>
        <end position="479"/>
    </location>
</feature>
<feature type="transmembrane region" description="Helical" evidence="1">
    <location>
        <begin position="288"/>
        <end position="309"/>
    </location>
</feature>
<evidence type="ECO:0000313" key="5">
    <source>
        <dbReference type="Proteomes" id="UP000008068"/>
    </source>
</evidence>
<feature type="transmembrane region" description="Helical" evidence="1">
    <location>
        <begin position="564"/>
        <end position="586"/>
    </location>
</feature>
<dbReference type="SMART" id="SM00703">
    <property type="entry name" value="NRF"/>
    <property type="match status" value="1"/>
</dbReference>
<dbReference type="AlphaFoldDB" id="G0NMU9"/>
<reference evidence="5" key="1">
    <citation type="submission" date="2011-07" db="EMBL/GenBank/DDBJ databases">
        <authorList>
            <consortium name="Caenorhabditis brenneri Sequencing and Analysis Consortium"/>
            <person name="Wilson R.K."/>
        </authorList>
    </citation>
    <scope>NUCLEOTIDE SEQUENCE [LARGE SCALE GENOMIC DNA]</scope>
    <source>
        <strain evidence="5">PB2801</strain>
    </source>
</reference>
<keyword evidence="1" id="KW-0472">Membrane</keyword>
<proteinExistence type="predicted"/>
<dbReference type="InterPro" id="IPR052728">
    <property type="entry name" value="O2_lipid_transport_reg"/>
</dbReference>
<keyword evidence="5" id="KW-1185">Reference proteome</keyword>
<feature type="transmembrane region" description="Helical" evidence="1">
    <location>
        <begin position="386"/>
        <end position="405"/>
    </location>
</feature>
<dbReference type="InParanoid" id="G0NMU9"/>
<feature type="transmembrane region" description="Helical" evidence="1">
    <location>
        <begin position="425"/>
        <end position="447"/>
    </location>
</feature>
<evidence type="ECO:0000256" key="2">
    <source>
        <dbReference type="SAM" id="SignalP"/>
    </source>
</evidence>
<keyword evidence="1" id="KW-1133">Transmembrane helix</keyword>
<feature type="transmembrane region" description="Helical" evidence="1">
    <location>
        <begin position="352"/>
        <end position="374"/>
    </location>
</feature>
<dbReference type="eggNOG" id="KOG3700">
    <property type="taxonomic scope" value="Eukaryota"/>
</dbReference>
<dbReference type="InterPro" id="IPR006621">
    <property type="entry name" value="Nose-resist-to-fluoxetine_N"/>
</dbReference>
<evidence type="ECO:0000256" key="1">
    <source>
        <dbReference type="SAM" id="Phobius"/>
    </source>
</evidence>
<dbReference type="InterPro" id="IPR002656">
    <property type="entry name" value="Acyl_transf_3_dom"/>
</dbReference>
<dbReference type="EMBL" id="GL379912">
    <property type="protein sequence ID" value="EGT34333.1"/>
    <property type="molecule type" value="Genomic_DNA"/>
</dbReference>
<feature type="transmembrane region" description="Helical" evidence="1">
    <location>
        <begin position="499"/>
        <end position="521"/>
    </location>
</feature>
<dbReference type="Proteomes" id="UP000008068">
    <property type="component" value="Unassembled WGS sequence"/>
</dbReference>
<keyword evidence="1" id="KW-0812">Transmembrane</keyword>
<dbReference type="PANTHER" id="PTHR11161:SF0">
    <property type="entry name" value="O-ACYLTRANSFERASE LIKE PROTEIN"/>
    <property type="match status" value="1"/>
</dbReference>
<protein>
    <recommendedName>
        <fullName evidence="3">Nose resistant-to-fluoxetine protein N-terminal domain-containing protein</fullName>
    </recommendedName>
</protein>
<dbReference type="Pfam" id="PF01757">
    <property type="entry name" value="Acyl_transf_3"/>
    <property type="match status" value="1"/>
</dbReference>
<organism evidence="5">
    <name type="scientific">Caenorhabditis brenneri</name>
    <name type="common">Nematode worm</name>
    <dbReference type="NCBI Taxonomy" id="135651"/>
    <lineage>
        <taxon>Eukaryota</taxon>
        <taxon>Metazoa</taxon>
        <taxon>Ecdysozoa</taxon>
        <taxon>Nematoda</taxon>
        <taxon>Chromadorea</taxon>
        <taxon>Rhabditida</taxon>
        <taxon>Rhabditina</taxon>
        <taxon>Rhabditomorpha</taxon>
        <taxon>Rhabditoidea</taxon>
        <taxon>Rhabditidae</taxon>
        <taxon>Peloderinae</taxon>
        <taxon>Caenorhabditis</taxon>
    </lineage>
</organism>
<dbReference type="HOGENOM" id="CLU_007874_3_2_1"/>
<dbReference type="OrthoDB" id="207378at2759"/>
<evidence type="ECO:0000259" key="3">
    <source>
        <dbReference type="SMART" id="SM00703"/>
    </source>
</evidence>
<dbReference type="OMA" id="IVFREMI"/>
<feature type="transmembrane region" description="Helical" evidence="1">
    <location>
        <begin position="533"/>
        <end position="552"/>
    </location>
</feature>
<name>G0NMU9_CAEBE</name>